<dbReference type="EMBL" id="JACHMM010000001">
    <property type="protein sequence ID" value="MBB5788911.1"/>
    <property type="molecule type" value="Genomic_DNA"/>
</dbReference>
<dbReference type="InterPro" id="IPR011006">
    <property type="entry name" value="CheY-like_superfamily"/>
</dbReference>
<evidence type="ECO:0000313" key="10">
    <source>
        <dbReference type="EMBL" id="MBB5788911.1"/>
    </source>
</evidence>
<organism evidence="10 11">
    <name type="scientific">Jiangella mangrovi</name>
    <dbReference type="NCBI Taxonomy" id="1524084"/>
    <lineage>
        <taxon>Bacteria</taxon>
        <taxon>Bacillati</taxon>
        <taxon>Actinomycetota</taxon>
        <taxon>Actinomycetes</taxon>
        <taxon>Jiangellales</taxon>
        <taxon>Jiangellaceae</taxon>
        <taxon>Jiangella</taxon>
    </lineage>
</organism>
<dbReference type="Gene3D" id="3.40.50.2300">
    <property type="match status" value="1"/>
</dbReference>
<keyword evidence="4 7" id="KW-0238">DNA-binding</keyword>
<keyword evidence="3" id="KW-0805">Transcription regulation</keyword>
<keyword evidence="2" id="KW-0902">Two-component regulatory system</keyword>
<feature type="modified residue" description="4-aspartylphosphate" evidence="6">
    <location>
        <position position="54"/>
    </location>
</feature>
<evidence type="ECO:0000256" key="5">
    <source>
        <dbReference type="ARBA" id="ARBA00023163"/>
    </source>
</evidence>
<keyword evidence="5" id="KW-0804">Transcription</keyword>
<feature type="domain" description="OmpR/PhoB-type" evidence="9">
    <location>
        <begin position="130"/>
        <end position="229"/>
    </location>
</feature>
<evidence type="ECO:0000256" key="1">
    <source>
        <dbReference type="ARBA" id="ARBA00022553"/>
    </source>
</evidence>
<dbReference type="GO" id="GO:0000976">
    <property type="term" value="F:transcription cis-regulatory region binding"/>
    <property type="evidence" value="ECO:0007669"/>
    <property type="project" value="TreeGrafter"/>
</dbReference>
<gene>
    <name evidence="10" type="ORF">HD601_003486</name>
</gene>
<dbReference type="GO" id="GO:0005829">
    <property type="term" value="C:cytosol"/>
    <property type="evidence" value="ECO:0007669"/>
    <property type="project" value="TreeGrafter"/>
</dbReference>
<evidence type="ECO:0000259" key="9">
    <source>
        <dbReference type="PROSITE" id="PS51755"/>
    </source>
</evidence>
<reference evidence="10 11" key="1">
    <citation type="submission" date="2020-08" db="EMBL/GenBank/DDBJ databases">
        <title>Sequencing the genomes of 1000 actinobacteria strains.</title>
        <authorList>
            <person name="Klenk H.-P."/>
        </authorList>
    </citation>
    <scope>NUCLEOTIDE SEQUENCE [LARGE SCALE GENOMIC DNA]</scope>
    <source>
        <strain evidence="10 11">DSM 102122</strain>
    </source>
</reference>
<dbReference type="GO" id="GO:0032993">
    <property type="term" value="C:protein-DNA complex"/>
    <property type="evidence" value="ECO:0007669"/>
    <property type="project" value="TreeGrafter"/>
</dbReference>
<keyword evidence="1 6" id="KW-0597">Phosphoprotein</keyword>
<dbReference type="PANTHER" id="PTHR48111:SF50">
    <property type="entry name" value="KDP OPERON TRANSCRIPTIONAL REGULATORY PROTEIN KDPE"/>
    <property type="match status" value="1"/>
</dbReference>
<dbReference type="CDD" id="cd00383">
    <property type="entry name" value="trans_reg_C"/>
    <property type="match status" value="1"/>
</dbReference>
<evidence type="ECO:0000256" key="4">
    <source>
        <dbReference type="ARBA" id="ARBA00023125"/>
    </source>
</evidence>
<sequence length="229" mass="25800">MTGARVLVVDDDDALRQFVARNLAARGFEVTTARNGLEALALVDRVHPDLVVLDIMMPGLDGLETCRRIRLTSVMPIIVLTALDTEADKVRCLDEGADDCLVKPFGVDELLARVRSALRRVRWHARSGDDTVLRHRDLELDTESLRAAVRGREVDLTRTELTLLRYFMENAGKSLPHARILRDVWGPGYGGETQYVRVYVSRLRQKFEDDPAHPAYFVTEHGLGYRFGG</sequence>
<dbReference type="InterPro" id="IPR039420">
    <property type="entry name" value="WalR-like"/>
</dbReference>
<dbReference type="Proteomes" id="UP000542813">
    <property type="component" value="Unassembled WGS sequence"/>
</dbReference>
<dbReference type="FunFam" id="3.40.50.2300:FF:000001">
    <property type="entry name" value="DNA-binding response regulator PhoB"/>
    <property type="match status" value="1"/>
</dbReference>
<feature type="DNA-binding region" description="OmpR/PhoB-type" evidence="7">
    <location>
        <begin position="130"/>
        <end position="229"/>
    </location>
</feature>
<comment type="caution">
    <text evidence="10">The sequence shown here is derived from an EMBL/GenBank/DDBJ whole genome shotgun (WGS) entry which is preliminary data.</text>
</comment>
<dbReference type="Pfam" id="PF00486">
    <property type="entry name" value="Trans_reg_C"/>
    <property type="match status" value="1"/>
</dbReference>
<dbReference type="GO" id="GO:0006355">
    <property type="term" value="P:regulation of DNA-templated transcription"/>
    <property type="evidence" value="ECO:0007669"/>
    <property type="project" value="InterPro"/>
</dbReference>
<evidence type="ECO:0000256" key="7">
    <source>
        <dbReference type="PROSITE-ProRule" id="PRU01091"/>
    </source>
</evidence>
<dbReference type="InterPro" id="IPR001789">
    <property type="entry name" value="Sig_transdc_resp-reg_receiver"/>
</dbReference>
<dbReference type="PROSITE" id="PS50110">
    <property type="entry name" value="RESPONSE_REGULATORY"/>
    <property type="match status" value="1"/>
</dbReference>
<dbReference type="SMART" id="SM00862">
    <property type="entry name" value="Trans_reg_C"/>
    <property type="match status" value="1"/>
</dbReference>
<evidence type="ECO:0000256" key="6">
    <source>
        <dbReference type="PROSITE-ProRule" id="PRU00169"/>
    </source>
</evidence>
<evidence type="ECO:0000259" key="8">
    <source>
        <dbReference type="PROSITE" id="PS50110"/>
    </source>
</evidence>
<protein>
    <submittedName>
        <fullName evidence="10">Two-component system KDP operon response regulator KdpE</fullName>
    </submittedName>
</protein>
<feature type="domain" description="Response regulatory" evidence="8">
    <location>
        <begin position="5"/>
        <end position="118"/>
    </location>
</feature>
<dbReference type="GO" id="GO:0000156">
    <property type="term" value="F:phosphorelay response regulator activity"/>
    <property type="evidence" value="ECO:0007669"/>
    <property type="project" value="TreeGrafter"/>
</dbReference>
<proteinExistence type="predicted"/>
<dbReference type="CDD" id="cd17574">
    <property type="entry name" value="REC_OmpR"/>
    <property type="match status" value="1"/>
</dbReference>
<keyword evidence="11" id="KW-1185">Reference proteome</keyword>
<accession>A0A7W9GSH3</accession>
<evidence type="ECO:0000256" key="3">
    <source>
        <dbReference type="ARBA" id="ARBA00023015"/>
    </source>
</evidence>
<dbReference type="InterPro" id="IPR036388">
    <property type="entry name" value="WH-like_DNA-bd_sf"/>
</dbReference>
<name>A0A7W9GSH3_9ACTN</name>
<dbReference type="Pfam" id="PF00072">
    <property type="entry name" value="Response_reg"/>
    <property type="match status" value="1"/>
</dbReference>
<dbReference type="AlphaFoldDB" id="A0A7W9GSH3"/>
<dbReference type="InterPro" id="IPR001867">
    <property type="entry name" value="OmpR/PhoB-type_DNA-bd"/>
</dbReference>
<dbReference type="RefSeq" id="WP_184823902.1">
    <property type="nucleotide sequence ID" value="NZ_JACHMM010000001.1"/>
</dbReference>
<evidence type="ECO:0000313" key="11">
    <source>
        <dbReference type="Proteomes" id="UP000542813"/>
    </source>
</evidence>
<dbReference type="Gene3D" id="1.10.10.10">
    <property type="entry name" value="Winged helix-like DNA-binding domain superfamily/Winged helix DNA-binding domain"/>
    <property type="match status" value="1"/>
</dbReference>
<evidence type="ECO:0000256" key="2">
    <source>
        <dbReference type="ARBA" id="ARBA00023012"/>
    </source>
</evidence>
<dbReference type="SMART" id="SM00448">
    <property type="entry name" value="REC"/>
    <property type="match status" value="1"/>
</dbReference>
<dbReference type="SUPFAM" id="SSF52172">
    <property type="entry name" value="CheY-like"/>
    <property type="match status" value="1"/>
</dbReference>
<dbReference type="PROSITE" id="PS51755">
    <property type="entry name" value="OMPR_PHOB"/>
    <property type="match status" value="1"/>
</dbReference>
<dbReference type="PANTHER" id="PTHR48111">
    <property type="entry name" value="REGULATOR OF RPOS"/>
    <property type="match status" value="1"/>
</dbReference>